<protein>
    <submittedName>
        <fullName evidence="1">Uncharacterized protein</fullName>
    </submittedName>
</protein>
<accession>A0A848F9Q3</accession>
<dbReference type="EMBL" id="JABBFW010000008">
    <property type="protein sequence ID" value="NML16062.1"/>
    <property type="molecule type" value="Genomic_DNA"/>
</dbReference>
<dbReference type="Gene3D" id="1.10.10.10">
    <property type="entry name" value="Winged helix-like DNA-binding domain superfamily/Winged helix DNA-binding domain"/>
    <property type="match status" value="1"/>
</dbReference>
<dbReference type="AlphaFoldDB" id="A0A848F9Q3"/>
<organism evidence="1 2">
    <name type="scientific">Azohydromonas caseinilytica</name>
    <dbReference type="NCBI Taxonomy" id="2728836"/>
    <lineage>
        <taxon>Bacteria</taxon>
        <taxon>Pseudomonadati</taxon>
        <taxon>Pseudomonadota</taxon>
        <taxon>Betaproteobacteria</taxon>
        <taxon>Burkholderiales</taxon>
        <taxon>Sphaerotilaceae</taxon>
        <taxon>Azohydromonas</taxon>
    </lineage>
</organism>
<name>A0A848F9Q3_9BURK</name>
<reference evidence="1 2" key="1">
    <citation type="submission" date="2020-04" db="EMBL/GenBank/DDBJ databases">
        <title>Azohydromonas sp. isolated from soil.</title>
        <authorList>
            <person name="Dahal R.H."/>
        </authorList>
    </citation>
    <scope>NUCLEOTIDE SEQUENCE [LARGE SCALE GENOMIC DNA]</scope>
    <source>
        <strain evidence="1 2">G-1-1-14</strain>
    </source>
</reference>
<dbReference type="Proteomes" id="UP000574067">
    <property type="component" value="Unassembled WGS sequence"/>
</dbReference>
<gene>
    <name evidence="1" type="ORF">HHL10_13860</name>
</gene>
<dbReference type="RefSeq" id="WP_169160959.1">
    <property type="nucleotide sequence ID" value="NZ_JABBFW010000008.1"/>
</dbReference>
<dbReference type="InterPro" id="IPR036388">
    <property type="entry name" value="WH-like_DNA-bd_sf"/>
</dbReference>
<evidence type="ECO:0000313" key="2">
    <source>
        <dbReference type="Proteomes" id="UP000574067"/>
    </source>
</evidence>
<keyword evidence="2" id="KW-1185">Reference proteome</keyword>
<proteinExistence type="predicted"/>
<sequence length="130" mass="14318">MSPPLPLPDDLRRFILTSVPSVPFLEALLLFHAQPERALTVDEVARALYVPEATAAGIVQALQDVHLVAPDPADAQRLLYRPEDETLAALVDRLAAAYRADLIGITKLIHDRVQKNATRFADAFRLRKGG</sequence>
<comment type="caution">
    <text evidence="1">The sequence shown here is derived from an EMBL/GenBank/DDBJ whole genome shotgun (WGS) entry which is preliminary data.</text>
</comment>
<evidence type="ECO:0000313" key="1">
    <source>
        <dbReference type="EMBL" id="NML16062.1"/>
    </source>
</evidence>